<keyword evidence="1" id="KW-0812">Transmembrane</keyword>
<gene>
    <name evidence="2" type="ORF">LUZ62_049934</name>
</gene>
<keyword evidence="1" id="KW-1133">Transmembrane helix</keyword>
<feature type="transmembrane region" description="Helical" evidence="1">
    <location>
        <begin position="454"/>
        <end position="477"/>
    </location>
</feature>
<keyword evidence="1" id="KW-0472">Membrane</keyword>
<keyword evidence="3" id="KW-1185">Reference proteome</keyword>
<dbReference type="Proteomes" id="UP001140206">
    <property type="component" value="Chromosome 2"/>
</dbReference>
<feature type="transmembrane region" description="Helical" evidence="1">
    <location>
        <begin position="127"/>
        <end position="149"/>
    </location>
</feature>
<dbReference type="AlphaFoldDB" id="A0AAV8FZE8"/>
<accession>A0AAV8FZE8</accession>
<organism evidence="2 3">
    <name type="scientific">Rhynchospora pubera</name>
    <dbReference type="NCBI Taxonomy" id="906938"/>
    <lineage>
        <taxon>Eukaryota</taxon>
        <taxon>Viridiplantae</taxon>
        <taxon>Streptophyta</taxon>
        <taxon>Embryophyta</taxon>
        <taxon>Tracheophyta</taxon>
        <taxon>Spermatophyta</taxon>
        <taxon>Magnoliopsida</taxon>
        <taxon>Liliopsida</taxon>
        <taxon>Poales</taxon>
        <taxon>Cyperaceae</taxon>
        <taxon>Cyperoideae</taxon>
        <taxon>Rhynchosporeae</taxon>
        <taxon>Rhynchospora</taxon>
    </lineage>
</organism>
<feature type="transmembrane region" description="Helical" evidence="1">
    <location>
        <begin position="274"/>
        <end position="295"/>
    </location>
</feature>
<dbReference type="EMBL" id="JAMFTS010000002">
    <property type="protein sequence ID" value="KAJ4798688.1"/>
    <property type="molecule type" value="Genomic_DNA"/>
</dbReference>
<comment type="caution">
    <text evidence="2">The sequence shown here is derived from an EMBL/GenBank/DDBJ whole genome shotgun (WGS) entry which is preliminary data.</text>
</comment>
<evidence type="ECO:0000313" key="2">
    <source>
        <dbReference type="EMBL" id="KAJ4798688.1"/>
    </source>
</evidence>
<protein>
    <submittedName>
        <fullName evidence="2">Low affinity cation transporter</fullName>
    </submittedName>
</protein>
<evidence type="ECO:0000313" key="3">
    <source>
        <dbReference type="Proteomes" id="UP001140206"/>
    </source>
</evidence>
<feature type="transmembrane region" description="Helical" evidence="1">
    <location>
        <begin position="316"/>
        <end position="337"/>
    </location>
</feature>
<feature type="transmembrane region" description="Helical" evidence="1">
    <location>
        <begin position="170"/>
        <end position="190"/>
    </location>
</feature>
<feature type="transmembrane region" description="Helical" evidence="1">
    <location>
        <begin position="396"/>
        <end position="414"/>
    </location>
</feature>
<feature type="transmembrane region" description="Helical" evidence="1">
    <location>
        <begin position="243"/>
        <end position="262"/>
    </location>
</feature>
<evidence type="ECO:0000256" key="1">
    <source>
        <dbReference type="SAM" id="Phobius"/>
    </source>
</evidence>
<feature type="transmembrane region" description="Helical" evidence="1">
    <location>
        <begin position="420"/>
        <end position="442"/>
    </location>
</feature>
<reference evidence="2" key="1">
    <citation type="submission" date="2022-08" db="EMBL/GenBank/DDBJ databases">
        <authorList>
            <person name="Marques A."/>
        </authorList>
    </citation>
    <scope>NUCLEOTIDE SEQUENCE</scope>
    <source>
        <strain evidence="2">RhyPub2mFocal</strain>
        <tissue evidence="2">Leaves</tissue>
    </source>
</reference>
<proteinExistence type="predicted"/>
<feature type="transmembrane region" description="Helical" evidence="1">
    <location>
        <begin position="343"/>
        <end position="364"/>
    </location>
</feature>
<sequence length="482" mass="53596">MTGPVGLLVHIPTIIGKPYKFVKYRTSALTSGLLIFLQKTSADRILLSLMLLTSLVSTIPLLKRILTIITQESSCATDGNDQRLVLQMEKNRKANLEVTLQFASSVVQIGFTELSCIMFLPKNSANNHILAAIAFLGSLTLVFGFFLLMHTFFMLAARNIHAIHDPISKCLILTTWTALILAAVAPLSLFPKPYNFLVPIVFVAVLLTLGAHLYLKKKSNDKKPENQTENEEHKNEITRLNELSKAVAISSVGGLVGLLFGIHKNALNHALDPVVLVTVFLTFTSFIFGISLMLLCQMGLMHLSSSSRKTFLKIGVGLCMFLLVLLLFAALVISITFLKWYTFMIFIPVLIAYGVWQYSIVLSARDMTHNNQKSIQEKEKSIQEEQFKLAYTNANMVISITFGALMAIFTGYLGSDEKNMHLNFCVILMASAFVSALVLMLLSYKPSPRSHIGHVVNILSFLAMSLLVFGVFSIFILEFMRL</sequence>
<name>A0AAV8FZE8_9POAL</name>
<feature type="transmembrane region" description="Helical" evidence="1">
    <location>
        <begin position="196"/>
        <end position="215"/>
    </location>
</feature>